<keyword evidence="2" id="KW-1185">Reference proteome</keyword>
<name>A0A8S1HK31_9PELO</name>
<proteinExistence type="predicted"/>
<organism evidence="1 2">
    <name type="scientific">Caenorhabditis auriculariae</name>
    <dbReference type="NCBI Taxonomy" id="2777116"/>
    <lineage>
        <taxon>Eukaryota</taxon>
        <taxon>Metazoa</taxon>
        <taxon>Ecdysozoa</taxon>
        <taxon>Nematoda</taxon>
        <taxon>Chromadorea</taxon>
        <taxon>Rhabditida</taxon>
        <taxon>Rhabditina</taxon>
        <taxon>Rhabditomorpha</taxon>
        <taxon>Rhabditoidea</taxon>
        <taxon>Rhabditidae</taxon>
        <taxon>Peloderinae</taxon>
        <taxon>Caenorhabditis</taxon>
    </lineage>
</organism>
<protein>
    <submittedName>
        <fullName evidence="1">Uncharacterized protein</fullName>
    </submittedName>
</protein>
<accession>A0A8S1HK31</accession>
<evidence type="ECO:0000313" key="1">
    <source>
        <dbReference type="EMBL" id="CAD6196383.1"/>
    </source>
</evidence>
<evidence type="ECO:0000313" key="2">
    <source>
        <dbReference type="Proteomes" id="UP000835052"/>
    </source>
</evidence>
<dbReference type="AlphaFoldDB" id="A0A8S1HK31"/>
<gene>
    <name evidence="1" type="ORF">CAUJ_LOCUS12298</name>
</gene>
<sequence length="89" mass="10496">MMGESDSIFVLWFTLTGSLNFRSRLRFNPTPVSPGQAGRRTVPTWRSNDRRKRSKVVYYYNKKDEMLYAPSTFDQRQFRKPTNNSSIIP</sequence>
<reference evidence="1" key="1">
    <citation type="submission" date="2020-10" db="EMBL/GenBank/DDBJ databases">
        <authorList>
            <person name="Kikuchi T."/>
        </authorList>
    </citation>
    <scope>NUCLEOTIDE SEQUENCE</scope>
    <source>
        <strain evidence="1">NKZ352</strain>
    </source>
</reference>
<comment type="caution">
    <text evidence="1">The sequence shown here is derived from an EMBL/GenBank/DDBJ whole genome shotgun (WGS) entry which is preliminary data.</text>
</comment>
<dbReference type="Proteomes" id="UP000835052">
    <property type="component" value="Unassembled WGS sequence"/>
</dbReference>
<dbReference type="EMBL" id="CAJGYM010000071">
    <property type="protein sequence ID" value="CAD6196383.1"/>
    <property type="molecule type" value="Genomic_DNA"/>
</dbReference>